<dbReference type="PROSITE" id="PS50995">
    <property type="entry name" value="HTH_MARR_2"/>
    <property type="match status" value="1"/>
</dbReference>
<keyword evidence="1" id="KW-0805">Transcription regulation</keyword>
<comment type="caution">
    <text evidence="5">The sequence shown here is derived from an EMBL/GenBank/DDBJ whole genome shotgun (WGS) entry which is preliminary data.</text>
</comment>
<name>A0ABV5LW12_9ACTN</name>
<dbReference type="SMART" id="SM00347">
    <property type="entry name" value="HTH_MARR"/>
    <property type="match status" value="1"/>
</dbReference>
<sequence length="153" mass="16678">MSSAAQKLESELAVLLRRSRAISRDTARTVHPDLEPEAYSLLVRLDDVGEARPSDLAAFFGIGKPTLSRQVQLLERLGLVARAADPSDGRAVRLMLSPLGTQQVHAARKARRDRLHDLLSSWTTDDIATFATLLGRLNVAIRATGTTADEIPL</sequence>
<evidence type="ECO:0000256" key="1">
    <source>
        <dbReference type="ARBA" id="ARBA00023015"/>
    </source>
</evidence>
<keyword evidence="6" id="KW-1185">Reference proteome</keyword>
<gene>
    <name evidence="5" type="ORF">ACFFVI_15025</name>
</gene>
<evidence type="ECO:0000256" key="2">
    <source>
        <dbReference type="ARBA" id="ARBA00023125"/>
    </source>
</evidence>
<dbReference type="PROSITE" id="PS01117">
    <property type="entry name" value="HTH_MARR_1"/>
    <property type="match status" value="1"/>
</dbReference>
<keyword evidence="3" id="KW-0804">Transcription</keyword>
<evidence type="ECO:0000256" key="3">
    <source>
        <dbReference type="ARBA" id="ARBA00023163"/>
    </source>
</evidence>
<dbReference type="PRINTS" id="PR00598">
    <property type="entry name" value="HTHMARR"/>
</dbReference>
<proteinExistence type="predicted"/>
<dbReference type="PANTHER" id="PTHR33164">
    <property type="entry name" value="TRANSCRIPTIONAL REGULATOR, MARR FAMILY"/>
    <property type="match status" value="1"/>
</dbReference>
<dbReference type="RefSeq" id="WP_380137156.1">
    <property type="nucleotide sequence ID" value="NZ_JBHLUI010000008.1"/>
</dbReference>
<dbReference type="EMBL" id="JBHMDM010000007">
    <property type="protein sequence ID" value="MFB9378282.1"/>
    <property type="molecule type" value="Genomic_DNA"/>
</dbReference>
<evidence type="ECO:0000313" key="5">
    <source>
        <dbReference type="EMBL" id="MFB9378282.1"/>
    </source>
</evidence>
<feature type="domain" description="HTH marR-type" evidence="4">
    <location>
        <begin position="1"/>
        <end position="139"/>
    </location>
</feature>
<dbReference type="Gene3D" id="1.10.10.10">
    <property type="entry name" value="Winged helix-like DNA-binding domain superfamily/Winged helix DNA-binding domain"/>
    <property type="match status" value="1"/>
</dbReference>
<dbReference type="InterPro" id="IPR036390">
    <property type="entry name" value="WH_DNA-bd_sf"/>
</dbReference>
<dbReference type="Pfam" id="PF12802">
    <property type="entry name" value="MarR_2"/>
    <property type="match status" value="1"/>
</dbReference>
<reference evidence="5 6" key="1">
    <citation type="submission" date="2024-09" db="EMBL/GenBank/DDBJ databases">
        <authorList>
            <person name="Sun Q."/>
            <person name="Mori K."/>
        </authorList>
    </citation>
    <scope>NUCLEOTIDE SEQUENCE [LARGE SCALE GENOMIC DNA]</scope>
    <source>
        <strain evidence="5 6">TISTR 1856</strain>
    </source>
</reference>
<keyword evidence="2" id="KW-0238">DNA-binding</keyword>
<dbReference type="InterPro" id="IPR000835">
    <property type="entry name" value="HTH_MarR-typ"/>
</dbReference>
<evidence type="ECO:0000259" key="4">
    <source>
        <dbReference type="PROSITE" id="PS50995"/>
    </source>
</evidence>
<dbReference type="InterPro" id="IPR039422">
    <property type="entry name" value="MarR/SlyA-like"/>
</dbReference>
<accession>A0ABV5LW12</accession>
<organism evidence="5 6">
    <name type="scientific">Kineococcus gynurae</name>
    <dbReference type="NCBI Taxonomy" id="452979"/>
    <lineage>
        <taxon>Bacteria</taxon>
        <taxon>Bacillati</taxon>
        <taxon>Actinomycetota</taxon>
        <taxon>Actinomycetes</taxon>
        <taxon>Kineosporiales</taxon>
        <taxon>Kineosporiaceae</taxon>
        <taxon>Kineococcus</taxon>
    </lineage>
</organism>
<dbReference type="PANTHER" id="PTHR33164:SF57">
    <property type="entry name" value="MARR-FAMILY TRANSCRIPTIONAL REGULATOR"/>
    <property type="match status" value="1"/>
</dbReference>
<evidence type="ECO:0000313" key="6">
    <source>
        <dbReference type="Proteomes" id="UP001589748"/>
    </source>
</evidence>
<dbReference type="InterPro" id="IPR036388">
    <property type="entry name" value="WH-like_DNA-bd_sf"/>
</dbReference>
<protein>
    <submittedName>
        <fullName evidence="5">MarR family winged helix-turn-helix transcriptional regulator</fullName>
    </submittedName>
</protein>
<dbReference type="InterPro" id="IPR023187">
    <property type="entry name" value="Tscrpt_reg_MarR-type_CS"/>
</dbReference>
<dbReference type="SUPFAM" id="SSF46785">
    <property type="entry name" value="Winged helix' DNA-binding domain"/>
    <property type="match status" value="1"/>
</dbReference>
<dbReference type="Proteomes" id="UP001589748">
    <property type="component" value="Unassembled WGS sequence"/>
</dbReference>